<accession>A0ABP9TCI6</accession>
<dbReference type="Proteomes" id="UP001499878">
    <property type="component" value="Unassembled WGS sequence"/>
</dbReference>
<evidence type="ECO:0000313" key="2">
    <source>
        <dbReference type="EMBL" id="GAA5216175.1"/>
    </source>
</evidence>
<gene>
    <name evidence="2" type="ORF">GCM10023323_68170</name>
</gene>
<evidence type="ECO:0000256" key="1">
    <source>
        <dbReference type="SAM" id="MobiDB-lite"/>
    </source>
</evidence>
<name>A0ABP9TCI6_9ACTN</name>
<reference evidence="3" key="1">
    <citation type="journal article" date="2019" name="Int. J. Syst. Evol. Microbiol.">
        <title>The Global Catalogue of Microorganisms (GCM) 10K type strain sequencing project: providing services to taxonomists for standard genome sequencing and annotation.</title>
        <authorList>
            <consortium name="The Broad Institute Genomics Platform"/>
            <consortium name="The Broad Institute Genome Sequencing Center for Infectious Disease"/>
            <person name="Wu L."/>
            <person name="Ma J."/>
        </authorList>
    </citation>
    <scope>NUCLEOTIDE SEQUENCE [LARGE SCALE GENOMIC DNA]</scope>
    <source>
        <strain evidence="3">JCM 18306</strain>
    </source>
</reference>
<evidence type="ECO:0000313" key="3">
    <source>
        <dbReference type="Proteomes" id="UP001499878"/>
    </source>
</evidence>
<keyword evidence="3" id="KW-1185">Reference proteome</keyword>
<dbReference type="EMBL" id="BAABJR010000024">
    <property type="protein sequence ID" value="GAA5216175.1"/>
    <property type="molecule type" value="Genomic_DNA"/>
</dbReference>
<comment type="caution">
    <text evidence="2">The sequence shown here is derived from an EMBL/GenBank/DDBJ whole genome shotgun (WGS) entry which is preliminary data.</text>
</comment>
<feature type="compositionally biased region" description="Low complexity" evidence="1">
    <location>
        <begin position="115"/>
        <end position="130"/>
    </location>
</feature>
<feature type="region of interest" description="Disordered" evidence="1">
    <location>
        <begin position="99"/>
        <end position="130"/>
    </location>
</feature>
<proteinExistence type="predicted"/>
<protein>
    <submittedName>
        <fullName evidence="2">Uncharacterized protein</fullName>
    </submittedName>
</protein>
<sequence>MRTESGHRTGDSAGLSLDPLSAAAVREPLRNAAPRRWGFVMMPLPERRTAPTPRLTWAHRTPGVGTDTTVLAHAALSSDTGRRPLETFPGLRVPDLDELRTRGKTKMVSSHRGPTTVASSASGSRRSTAATSESGMFYICE</sequence>
<organism evidence="2 3">
    <name type="scientific">Streptomyces thinghirensis</name>
    <dbReference type="NCBI Taxonomy" id="551547"/>
    <lineage>
        <taxon>Bacteria</taxon>
        <taxon>Bacillati</taxon>
        <taxon>Actinomycetota</taxon>
        <taxon>Actinomycetes</taxon>
        <taxon>Kitasatosporales</taxon>
        <taxon>Streptomycetaceae</taxon>
        <taxon>Streptomyces</taxon>
    </lineage>
</organism>